<dbReference type="VEuPathDB" id="HostDB:ENSG00000072201"/>
<dbReference type="ExpressionAtlas" id="D6RE08">
    <property type="expression patterns" value="baseline and differential"/>
</dbReference>
<sequence length="16" mass="1715">MNQPESANDPEPLCAV</sequence>
<dbReference type="Proteomes" id="UP000005640">
    <property type="component" value="Chromosome 4"/>
</dbReference>
<dbReference type="OrthoDB" id="438726at2759"/>
<dbReference type="HGNC" id="HGNC:6657">
    <property type="gene designation" value="LNX1"/>
</dbReference>
<reference evidence="1" key="4">
    <citation type="submission" date="2025-08" db="UniProtKB">
        <authorList>
            <consortium name="Ensembl"/>
        </authorList>
    </citation>
    <scope>IDENTIFICATION</scope>
</reference>
<evidence type="ECO:0000313" key="2">
    <source>
        <dbReference type="Proteomes" id="UP000005640"/>
    </source>
</evidence>
<proteinExistence type="predicted"/>
<reference evidence="1" key="5">
    <citation type="submission" date="2025-09" db="UniProtKB">
        <authorList>
            <consortium name="Ensembl"/>
        </authorList>
    </citation>
    <scope>IDENTIFICATION</scope>
</reference>
<protein>
    <submittedName>
        <fullName evidence="1">Ligand of numb-protein X 1</fullName>
    </submittedName>
</protein>
<dbReference type="Ensembl" id="ENST00000507168.5">
    <property type="protein sequence ID" value="ENSP00000425135.1"/>
    <property type="gene ID" value="ENSG00000072201.15"/>
</dbReference>
<dbReference type="Ensembl" id="ENST00000507168.5">
    <property type="protein sequence ID" value="ENSP00000425135.1"/>
    <property type="gene ID" value="ENSG00000072201.14"/>
</dbReference>
<dbReference type="Bgee" id="ENSG00000072201">
    <property type="expression patterns" value="Expressed in esophagus squamous epithelium and 186 other cell types or tissues"/>
</dbReference>
<dbReference type="AlphaFoldDB" id="D6RE08"/>
<dbReference type="HOGENOM" id="CLU_3433068_0_0_1"/>
<dbReference type="EMBL" id="AC058822">
    <property type="status" value="NOT_ANNOTATED_CDS"/>
    <property type="molecule type" value="Genomic_DNA"/>
</dbReference>
<feature type="non-terminal residue" evidence="1">
    <location>
        <position position="16"/>
    </location>
</feature>
<dbReference type="UCSC" id="uc062wqc.1">
    <property type="organism name" value="human"/>
</dbReference>
<dbReference type="EMBL" id="AC095040">
    <property type="status" value="NOT_ANNOTATED_CDS"/>
    <property type="molecule type" value="Genomic_DNA"/>
</dbReference>
<dbReference type="OMA" id="NHNMAPA"/>
<reference evidence="1 2" key="1">
    <citation type="journal article" date="2001" name="Nature">
        <title>Initial sequencing and analysis of the human genome.</title>
        <authorList>
            <consortium name="International Human Genome Sequencing Consortium"/>
            <person name="Lander E.S."/>
            <person name="Linton L.M."/>
            <person name="Birren B."/>
            <person name="Nusbaum C."/>
            <person name="Zody M.C."/>
            <person name="Baldwin J."/>
            <person name="Devon K."/>
            <person name="Dewar K."/>
            <person name="Doyle M."/>
            <person name="FitzHugh W."/>
            <person name="Funke R."/>
            <person name="Gage D."/>
            <person name="Harris K."/>
            <person name="Heaford A."/>
            <person name="Howland J."/>
            <person name="Kann L."/>
            <person name="Lehoczky J."/>
            <person name="LeVine R."/>
            <person name="McEwan P."/>
            <person name="McKernan K."/>
            <person name="Meldrim J."/>
            <person name="Mesirov J.P."/>
            <person name="Miranda C."/>
            <person name="Morris W."/>
            <person name="Naylor J."/>
            <person name="Raymond C."/>
            <person name="Rosetti M."/>
            <person name="Santos R."/>
            <person name="Sheridan A."/>
            <person name="Sougnez C."/>
            <person name="Stange-Thomann N."/>
            <person name="Stojanovic N."/>
            <person name="Subramanian A."/>
            <person name="Wyman D."/>
            <person name="Rogers J."/>
            <person name="Sulston J."/>
            <person name="Ainscough R."/>
            <person name="Beck S."/>
            <person name="Bentley D."/>
            <person name="Burton J."/>
            <person name="Clee C."/>
            <person name="Carter N."/>
            <person name="Coulson A."/>
            <person name="Deadman R."/>
            <person name="Deloukas P."/>
            <person name="Dunham A."/>
            <person name="Dunham I."/>
            <person name="Durbin R."/>
            <person name="French L."/>
            <person name="Grafham D."/>
            <person name="Gregory S."/>
            <person name="Hubbard T."/>
            <person name="Humphray S."/>
            <person name="Hunt A."/>
            <person name="Jones M."/>
            <person name="Lloyd C."/>
            <person name="McMurray A."/>
            <person name="Matthews L."/>
            <person name="Mercer S."/>
            <person name="Milne S."/>
            <person name="Mullikin J.C."/>
            <person name="Mungall A."/>
            <person name="Plumb R."/>
            <person name="Ross M."/>
            <person name="Shownkeen R."/>
            <person name="Sims S."/>
            <person name="Waterston R.H."/>
            <person name="Wilson R.K."/>
            <person name="Hillier L.W."/>
            <person name="McPherson J.D."/>
            <person name="Marra M.A."/>
            <person name="Mardis E.R."/>
            <person name="Fulton L.A."/>
            <person name="Chinwalla A.T."/>
            <person name="Pepin K.H."/>
            <person name="Gish W.R."/>
            <person name="Chissoe S.L."/>
            <person name="Wendl M.C."/>
            <person name="Delehaunty K.D."/>
            <person name="Miner T.L."/>
            <person name="Delehaunty A."/>
            <person name="Kramer J.B."/>
            <person name="Cook L.L."/>
            <person name="Fulton R.S."/>
            <person name="Johnson D.L."/>
            <person name="Minx P.J."/>
            <person name="Clifton S.W."/>
            <person name="Hawkins T."/>
            <person name="Branscomb E."/>
            <person name="Predki P."/>
            <person name="Richardson P."/>
            <person name="Wenning S."/>
            <person name="Slezak T."/>
            <person name="Doggett N."/>
            <person name="Cheng J.F."/>
            <person name="Olsen A."/>
            <person name="Lucas S."/>
            <person name="Elkin C."/>
            <person name="Uberbacher E."/>
            <person name="Frazier M."/>
            <person name="Gibbs R.A."/>
            <person name="Muzny D.M."/>
            <person name="Scherer S.E."/>
            <person name="Bouck J.B."/>
            <person name="Sodergren E.J."/>
            <person name="Worley K.C."/>
            <person name="Rives C.M."/>
            <person name="Gorrell J.H."/>
            <person name="Metzker M.L."/>
            <person name="Naylor S.L."/>
            <person name="Kucherlapati R.S."/>
            <person name="Nelson D.L."/>
            <person name="Weinstock G.M."/>
            <person name="Sakaki Y."/>
            <person name="Fujiyama A."/>
            <person name="Hattori M."/>
            <person name="Yada T."/>
            <person name="Toyoda A."/>
            <person name="Itoh T."/>
            <person name="Kawagoe C."/>
            <person name="Watanabe H."/>
            <person name="Totoki Y."/>
            <person name="Taylor T."/>
            <person name="Weissenbach J."/>
            <person name="Heilig R."/>
            <person name="Saurin W."/>
            <person name="Artiguenave F."/>
            <person name="Brottier P."/>
            <person name="Bruls T."/>
            <person name="Pelletier E."/>
            <person name="Robert C."/>
            <person name="Wincker P."/>
            <person name="Smith D.R."/>
            <person name="Doucette-Stamm L."/>
            <person name="Rubenfield M."/>
            <person name="Weinstock K."/>
            <person name="Lee H.M."/>
            <person name="Dubois J."/>
            <person name="Rosenthal A."/>
            <person name="Platzer M."/>
            <person name="Nyakatura G."/>
            <person name="Taudien S."/>
            <person name="Rump A."/>
            <person name="Yang H."/>
            <person name="Yu J."/>
            <person name="Wang J."/>
            <person name="Huang G."/>
            <person name="Gu J."/>
            <person name="Hood L."/>
            <person name="Rowen L."/>
            <person name="Madan A."/>
            <person name="Qin S."/>
            <person name="Davis R.W."/>
            <person name="Federspiel N.A."/>
            <person name="Abola A.P."/>
            <person name="Proctor M.J."/>
            <person name="Myers R.M."/>
            <person name="Schmutz J."/>
            <person name="Dickson M."/>
            <person name="Grimwood J."/>
            <person name="Cox D.R."/>
            <person name="Olson M.V."/>
            <person name="Kaul R."/>
            <person name="Raymond C."/>
            <person name="Shimizu N."/>
            <person name="Kawasaki K."/>
            <person name="Minoshima S."/>
            <person name="Evans G.A."/>
            <person name="Athanasiou M."/>
            <person name="Schultz R."/>
            <person name="Roe B.A."/>
            <person name="Chen F."/>
            <person name="Pan H."/>
            <person name="Ramser J."/>
            <person name="Lehrach H."/>
            <person name="Reinhardt R."/>
            <person name="McCombie W.R."/>
            <person name="de la Bastide M."/>
            <person name="Dedhia N."/>
            <person name="Blocker H."/>
            <person name="Hornischer K."/>
            <person name="Nordsiek G."/>
            <person name="Agarwala R."/>
            <person name="Aravind L."/>
            <person name="Bailey J.A."/>
            <person name="Bateman A."/>
            <person name="Batzoglou S."/>
            <person name="Birney E."/>
            <person name="Bork P."/>
            <person name="Brown D.G."/>
            <person name="Burge C.B."/>
            <person name="Cerutti L."/>
            <person name="Chen H.C."/>
            <person name="Church D."/>
            <person name="Clamp M."/>
            <person name="Copley R.R."/>
            <person name="Doerks T."/>
            <person name="Eddy S.R."/>
            <person name="Eichler E.E."/>
            <person name="Furey T.S."/>
            <person name="Galagan J."/>
            <person name="Gilbert J.G."/>
            <person name="Harmon C."/>
            <person name="Hayashizaki Y."/>
            <person name="Haussler D."/>
            <person name="Hermjakob H."/>
            <person name="Hokamp K."/>
            <person name="Jang W."/>
            <person name="Johnson L.S."/>
            <person name="Jones T.A."/>
            <person name="Kasif S."/>
            <person name="Kaspryzk A."/>
            <person name="Kennedy S."/>
            <person name="Kent W.J."/>
            <person name="Kitts P."/>
            <person name="Koonin E.V."/>
            <person name="Korf I."/>
            <person name="Kulp D."/>
            <person name="Lancet D."/>
            <person name="Lowe T.M."/>
            <person name="McLysaght A."/>
            <person name="Mikkelsen T."/>
            <person name="Moran J.V."/>
            <person name="Mulder N."/>
            <person name="Pollara V.J."/>
            <person name="Ponting C.P."/>
            <person name="Schuler G."/>
            <person name="Schultz J."/>
            <person name="Slater G."/>
            <person name="Smit A.F."/>
            <person name="Stupka E."/>
            <person name="Szustakowski J."/>
            <person name="Thierry-Mieg D."/>
            <person name="Thierry-Mieg J."/>
            <person name="Wagner L."/>
            <person name="Wallis J."/>
            <person name="Wheeler R."/>
            <person name="Williams A."/>
            <person name="Wolf Y.I."/>
            <person name="Wolfe K.H."/>
            <person name="Yang S.P."/>
            <person name="Yeh R.F."/>
            <person name="Collins F."/>
            <person name="Guyer M.S."/>
            <person name="Peterson J."/>
            <person name="Felsenfeld A."/>
            <person name="Wetterstrand K.A."/>
            <person name="Patrinos A."/>
            <person name="Morgan M.J."/>
            <person name="de Jong P."/>
            <person name="Catanese J.J."/>
            <person name="Osoegawa K."/>
            <person name="Shizuya H."/>
            <person name="Choi S."/>
            <person name="Chen Y.J."/>
        </authorList>
    </citation>
    <scope>NUCLEOTIDE SEQUENCE [LARGE SCALE GENOMIC DNA]</scope>
</reference>
<dbReference type="GeneTree" id="ENSGT00940000158757"/>
<keyword evidence="2" id="KW-1185">Reference proteome</keyword>
<gene>
    <name evidence="1" type="primary">LNX1</name>
</gene>
<dbReference type="OpenTargets" id="ENSG00000072201"/>
<dbReference type="Antibodypedia" id="1114">
    <property type="antibodies" value="226 antibodies from 29 providers"/>
</dbReference>
<reference evidence="1 2" key="3">
    <citation type="journal article" date="2005" name="Nature">
        <title>Generation and annotation of the DNA sequences of human chromosomes 2 and 4.</title>
        <authorList>
            <person name="Hillier L.W."/>
            <person name="Graves T.A."/>
            <person name="Fulton R.S."/>
            <person name="Fulton L.A."/>
            <person name="Pepin K.H."/>
            <person name="Minx P."/>
            <person name="Wagner-McPherson C."/>
            <person name="Layman D."/>
            <person name="Wylie K."/>
            <person name="Sekhon M."/>
            <person name="Becker M.C."/>
            <person name="Fewell G.A."/>
            <person name="Delehaunty K.D."/>
            <person name="Miner T.L."/>
            <person name="Nash W.E."/>
            <person name="Kremitzki C."/>
            <person name="Oddy L."/>
            <person name="Du H."/>
            <person name="Sun H."/>
            <person name="Bradshaw-Cordum H."/>
            <person name="Ali J."/>
            <person name="Carter J."/>
            <person name="Cordes M."/>
            <person name="Harris A."/>
            <person name="Isak A."/>
            <person name="van Brunt A."/>
            <person name="Nguyen C."/>
            <person name="Du F."/>
            <person name="Courtney L."/>
            <person name="Kalicki J."/>
            <person name="Ozersky P."/>
            <person name="Abbott S."/>
            <person name="Armstrong J."/>
            <person name="Belter E.A."/>
            <person name="Caruso L."/>
            <person name="Cedroni M."/>
            <person name="Cotton M."/>
            <person name="Davidson T."/>
            <person name="Desai A."/>
            <person name="Elliott G."/>
            <person name="Erb T."/>
            <person name="Fronick C."/>
            <person name="Gaige T."/>
            <person name="Haakenson W."/>
            <person name="Haglund K."/>
            <person name="Holmes A."/>
            <person name="Harkins R."/>
            <person name="Kim K."/>
            <person name="Kruchowski S.S."/>
            <person name="Strong C.M."/>
            <person name="Grewal N."/>
            <person name="Goyea E."/>
            <person name="Hou S."/>
            <person name="Levy A."/>
            <person name="Martinka S."/>
            <person name="Mead K."/>
            <person name="McLellan M.D."/>
            <person name="Meyer R."/>
            <person name="Randall-Maher J."/>
            <person name="Tomlinson C."/>
            <person name="Dauphin-Kohlberg S."/>
            <person name="Kozlowicz-Reilly A."/>
            <person name="Shah N."/>
            <person name="Swearengen-Shahid S."/>
            <person name="Snider J."/>
            <person name="Strong J.T."/>
            <person name="Thompson J."/>
            <person name="Yoakum M."/>
            <person name="Leonard S."/>
            <person name="Pearman C."/>
            <person name="Trani L."/>
            <person name="Radionenko M."/>
            <person name="Waligorski J.E."/>
            <person name="Wang C."/>
            <person name="Rock S.M."/>
            <person name="Tin-Wollam A.M."/>
            <person name="Maupin R."/>
            <person name="Latreille P."/>
            <person name="Wendl M.C."/>
            <person name="Yang S.P."/>
            <person name="Pohl C."/>
            <person name="Wallis J.W."/>
            <person name="Spieth J."/>
            <person name="Bieri T.A."/>
            <person name="Berkowicz N."/>
            <person name="Nelson J.O."/>
            <person name="Osborne J."/>
            <person name="Ding L."/>
            <person name="Meyer R."/>
            <person name="Sabo A."/>
            <person name="Shotland Y."/>
            <person name="Sinha P."/>
            <person name="Wohldmann P.E."/>
            <person name="Cook L.L."/>
            <person name="Hickenbotham M.T."/>
            <person name="Eldred J."/>
            <person name="Williams D."/>
            <person name="Jones T.A."/>
            <person name="She X."/>
            <person name="Ciccarelli F.D."/>
            <person name="Izaurralde E."/>
            <person name="Taylor J."/>
            <person name="Schmutz J."/>
            <person name="Myers R.M."/>
            <person name="Cox D.R."/>
            <person name="Huang X."/>
            <person name="McPherson J.D."/>
            <person name="Mardis E.R."/>
            <person name="Clifton S.W."/>
            <person name="Warren W.C."/>
            <person name="Chinwalla A.T."/>
            <person name="Eddy S.R."/>
            <person name="Marra M.A."/>
            <person name="Ovcharenko I."/>
            <person name="Furey T.S."/>
            <person name="Miller W."/>
            <person name="Eichler E.E."/>
            <person name="Bork P."/>
            <person name="Suyama M."/>
            <person name="Torrents D."/>
            <person name="Waterston R.H."/>
            <person name="Wilson R.K."/>
        </authorList>
    </citation>
    <scope>NUCLEOTIDE SEQUENCE [LARGE SCALE GENOMIC DNA]</scope>
</reference>
<dbReference type="EMBL" id="AC124017">
    <property type="status" value="NOT_ANNOTATED_CDS"/>
    <property type="molecule type" value="Genomic_DNA"/>
</dbReference>
<organism evidence="1 2">
    <name type="scientific">Homo sapiens</name>
    <name type="common">Human</name>
    <dbReference type="NCBI Taxonomy" id="9606"/>
    <lineage>
        <taxon>Eukaryota</taxon>
        <taxon>Metazoa</taxon>
        <taxon>Chordata</taxon>
        <taxon>Craniata</taxon>
        <taxon>Vertebrata</taxon>
        <taxon>Euteleostomi</taxon>
        <taxon>Mammalia</taxon>
        <taxon>Eutheria</taxon>
        <taxon>Euarchontoglires</taxon>
        <taxon>Primates</taxon>
        <taxon>Haplorrhini</taxon>
        <taxon>Catarrhini</taxon>
        <taxon>Hominidae</taxon>
        <taxon>Homo</taxon>
    </lineage>
</organism>
<accession>D6RE08</accession>
<reference evidence="1 2" key="2">
    <citation type="journal article" date="2004" name="Nature">
        <title>Finishing the euchromatic sequence of the human genome.</title>
        <authorList>
            <consortium name="International Human Genome Sequencing Consortium"/>
        </authorList>
    </citation>
    <scope>NUCLEOTIDE SEQUENCE [LARGE SCALE GENOMIC DNA]</scope>
</reference>
<name>D6RE08_HUMAN</name>
<dbReference type="ChiTaRS" id="LNX1">
    <property type="organism name" value="human"/>
</dbReference>
<evidence type="ECO:0000313" key="1">
    <source>
        <dbReference type="Ensembl" id="ENSP00000425135.1"/>
    </source>
</evidence>